<name>A0A8B6BM19_MYTGA</name>
<evidence type="ECO:0000313" key="1">
    <source>
        <dbReference type="EMBL" id="VDH92311.1"/>
    </source>
</evidence>
<sequence>MEIIQVDGVNDSLISRVMEFYRRRANNYKDMISMQRMLSGIVDYIIAKNDPYVLANSEILVRDTDHSYLCIYCGRGDRQFIVYETYPHHGKVEIVETIYKKFIDDIINTSEITKDIIENAVMRYCGVAGTNGGKKKESLRKHLIAAKETLEIAPDKNCWKNATLKVTDAFVNTVTFLSGTGKYKFSVNDVDGETNIVYDVSNETLVHTQDKDKACPWVCRIM</sequence>
<protein>
    <submittedName>
        <fullName evidence="1">Uncharacterized protein</fullName>
    </submittedName>
</protein>
<evidence type="ECO:0000313" key="2">
    <source>
        <dbReference type="Proteomes" id="UP000596742"/>
    </source>
</evidence>
<proteinExistence type="predicted"/>
<accession>A0A8B6BM19</accession>
<dbReference type="AlphaFoldDB" id="A0A8B6BM19"/>
<gene>
    <name evidence="1" type="ORF">MGAL_10B030777</name>
</gene>
<reference evidence="1" key="1">
    <citation type="submission" date="2018-11" db="EMBL/GenBank/DDBJ databases">
        <authorList>
            <person name="Alioto T."/>
            <person name="Alioto T."/>
        </authorList>
    </citation>
    <scope>NUCLEOTIDE SEQUENCE</scope>
</reference>
<keyword evidence="2" id="KW-1185">Reference proteome</keyword>
<comment type="caution">
    <text evidence="1">The sequence shown here is derived from an EMBL/GenBank/DDBJ whole genome shotgun (WGS) entry which is preliminary data.</text>
</comment>
<dbReference type="EMBL" id="UYJE01000328">
    <property type="protein sequence ID" value="VDH92311.1"/>
    <property type="molecule type" value="Genomic_DNA"/>
</dbReference>
<organism evidence="1 2">
    <name type="scientific">Mytilus galloprovincialis</name>
    <name type="common">Mediterranean mussel</name>
    <dbReference type="NCBI Taxonomy" id="29158"/>
    <lineage>
        <taxon>Eukaryota</taxon>
        <taxon>Metazoa</taxon>
        <taxon>Spiralia</taxon>
        <taxon>Lophotrochozoa</taxon>
        <taxon>Mollusca</taxon>
        <taxon>Bivalvia</taxon>
        <taxon>Autobranchia</taxon>
        <taxon>Pteriomorphia</taxon>
        <taxon>Mytilida</taxon>
        <taxon>Mytiloidea</taxon>
        <taxon>Mytilidae</taxon>
        <taxon>Mytilinae</taxon>
        <taxon>Mytilus</taxon>
    </lineage>
</organism>
<dbReference type="Proteomes" id="UP000596742">
    <property type="component" value="Unassembled WGS sequence"/>
</dbReference>